<name>A0ABU8J4S3_9BURK</name>
<dbReference type="EMBL" id="JACFYJ010000125">
    <property type="protein sequence ID" value="MEI6002669.1"/>
    <property type="molecule type" value="Genomic_DNA"/>
</dbReference>
<gene>
    <name evidence="3" type="ORF">H3V53_37845</name>
</gene>
<organism evidence="3 4">
    <name type="scientific">Paraburkholderia bengalensis</name>
    <dbReference type="NCBI Taxonomy" id="2747562"/>
    <lineage>
        <taxon>Bacteria</taxon>
        <taxon>Pseudomonadati</taxon>
        <taxon>Pseudomonadota</taxon>
        <taxon>Betaproteobacteria</taxon>
        <taxon>Burkholderiales</taxon>
        <taxon>Burkholderiaceae</taxon>
        <taxon>Paraburkholderia</taxon>
    </lineage>
</organism>
<evidence type="ECO:0000313" key="4">
    <source>
        <dbReference type="Proteomes" id="UP001386437"/>
    </source>
</evidence>
<evidence type="ECO:0000259" key="2">
    <source>
        <dbReference type="Pfam" id="PF04366"/>
    </source>
</evidence>
<dbReference type="InterPro" id="IPR007461">
    <property type="entry name" value="Ysc84_actin-binding"/>
</dbReference>
<accession>A0ABU8J4S3</accession>
<feature type="chain" id="PRO_5046237795" description="Ysc84 actin-binding domain-containing protein" evidence="1">
    <location>
        <begin position="25"/>
        <end position="192"/>
    </location>
</feature>
<reference evidence="3 4" key="1">
    <citation type="journal article" date="2022" name="Arch. Microbiol.">
        <title>Paraburkholderia bengalensis sp. nov. isolated from roots of Oryza sativa, IR64.</title>
        <authorList>
            <person name="Nag P."/>
            <person name="Mondal N."/>
            <person name="Sarkar J."/>
            <person name="Das S."/>
        </authorList>
    </citation>
    <scope>NUCLEOTIDE SEQUENCE [LARGE SCALE GENOMIC DNA]</scope>
    <source>
        <strain evidence="3 4">IR64_4_BI</strain>
    </source>
</reference>
<keyword evidence="1" id="KW-0732">Signal</keyword>
<protein>
    <recommendedName>
        <fullName evidence="2">Ysc84 actin-binding domain-containing protein</fullName>
    </recommendedName>
</protein>
<dbReference type="Proteomes" id="UP001386437">
    <property type="component" value="Unassembled WGS sequence"/>
</dbReference>
<keyword evidence="4" id="KW-1185">Reference proteome</keyword>
<sequence length="192" mass="20155">MFSNQIISALLIAAAVTAIPAAFAEQEGTNTQDTAAYVQQTDSDASAALERLYAKAPGTRELLAGANGVLVFPDVRAGGAILGAEYGRGVLRVPGAPNTYYNAKTASVGARLGYESKSVILVFLTQESLDRFRKSKGWTVGVDGSVVLFKAGKSGKFDTNTARHAIMGFVDTKSGLMFDLSLTGTHFSKAPV</sequence>
<dbReference type="Pfam" id="PF04366">
    <property type="entry name" value="Ysc84"/>
    <property type="match status" value="1"/>
</dbReference>
<evidence type="ECO:0000256" key="1">
    <source>
        <dbReference type="SAM" id="SignalP"/>
    </source>
</evidence>
<feature type="signal peptide" evidence="1">
    <location>
        <begin position="1"/>
        <end position="24"/>
    </location>
</feature>
<evidence type="ECO:0000313" key="3">
    <source>
        <dbReference type="EMBL" id="MEI6002669.1"/>
    </source>
</evidence>
<proteinExistence type="predicted"/>
<comment type="caution">
    <text evidence="3">The sequence shown here is derived from an EMBL/GenBank/DDBJ whole genome shotgun (WGS) entry which is preliminary data.</text>
</comment>
<feature type="domain" description="Ysc84 actin-binding" evidence="2">
    <location>
        <begin position="105"/>
        <end position="188"/>
    </location>
</feature>
<dbReference type="CDD" id="cd11524">
    <property type="entry name" value="SYLF"/>
    <property type="match status" value="1"/>
</dbReference>
<dbReference type="RefSeq" id="WP_336602280.1">
    <property type="nucleotide sequence ID" value="NZ_JACFYJ010000125.1"/>
</dbReference>